<keyword evidence="2" id="KW-0812">Transmembrane</keyword>
<evidence type="ECO:0000313" key="4">
    <source>
        <dbReference type="Proteomes" id="UP001358417"/>
    </source>
</evidence>
<name>A0AAV9NB56_9EURO</name>
<dbReference type="PRINTS" id="PR00385">
    <property type="entry name" value="P450"/>
</dbReference>
<evidence type="ECO:0000313" key="3">
    <source>
        <dbReference type="EMBL" id="KAK5053325.1"/>
    </source>
</evidence>
<dbReference type="PRINTS" id="PR00463">
    <property type="entry name" value="EP450I"/>
</dbReference>
<comment type="cofactor">
    <cofactor evidence="1">
        <name>heme</name>
        <dbReference type="ChEBI" id="CHEBI:30413"/>
    </cofactor>
</comment>
<dbReference type="GeneID" id="89970511"/>
<dbReference type="Proteomes" id="UP001358417">
    <property type="component" value="Unassembled WGS sequence"/>
</dbReference>
<dbReference type="Pfam" id="PF00067">
    <property type="entry name" value="p450"/>
    <property type="match status" value="1"/>
</dbReference>
<sequence length="507" mass="57133">MLEQIIGPLQASFTRSLCLLAVVWLSWIVVTTLVAYNTLKHIPGPPLAAFTNWWWIKAAISGKGHLALKYACDRYGSIARISPRMVVTSDLELYRKANAHRINDYSRGPWYKAFKMDAERENLFTELNDEKHSLMRAKLSPGYSGKDNPQCEPSINQVVMDVVHLIQRKYLSVKSNVKPLDWAELAQYFTLDVITCLSLGEAFGFVSDDTDKYAYVKSMEDNFPIMNIFSAVPLLSSIARIPTVQANLIPSPKEKTGLGKVKAVARQIIASRFSGEKAERYDMVTSFKNHGLSQLEISDESLFQLLAGSDTTATIVRTGFLSILAHPHIYRKLQAEAVAADVPLETIISHAQALRLPYLQACIKEALRHHPAAAGLLPRVVGSQGDTHDGVYLPPGTEVAFCAWNMHRHNTEVYGADAEIFRPERWLEASPERLAVMEEAHHLVFGNGRFRCMGENIARLELNKIFFEMIRRFDWSLIDVVNPIKKNTNYGLFVQKGMFVRVSELEH</sequence>
<dbReference type="RefSeq" id="XP_064706767.1">
    <property type="nucleotide sequence ID" value="XM_064845913.1"/>
</dbReference>
<evidence type="ECO:0000256" key="1">
    <source>
        <dbReference type="PIRSR" id="PIRSR602401-1"/>
    </source>
</evidence>
<reference evidence="3 4" key="1">
    <citation type="submission" date="2023-08" db="EMBL/GenBank/DDBJ databases">
        <title>Black Yeasts Isolated from many extreme environments.</title>
        <authorList>
            <person name="Coleine C."/>
            <person name="Stajich J.E."/>
            <person name="Selbmann L."/>
        </authorList>
    </citation>
    <scope>NUCLEOTIDE SEQUENCE [LARGE SCALE GENOMIC DNA]</scope>
    <source>
        <strain evidence="3 4">CCFEE 5792</strain>
    </source>
</reference>
<keyword evidence="1" id="KW-0408">Iron</keyword>
<feature type="transmembrane region" description="Helical" evidence="2">
    <location>
        <begin position="12"/>
        <end position="36"/>
    </location>
</feature>
<dbReference type="EMBL" id="JAVRRD010000012">
    <property type="protein sequence ID" value="KAK5053325.1"/>
    <property type="molecule type" value="Genomic_DNA"/>
</dbReference>
<dbReference type="GO" id="GO:0016705">
    <property type="term" value="F:oxidoreductase activity, acting on paired donors, with incorporation or reduction of molecular oxygen"/>
    <property type="evidence" value="ECO:0007669"/>
    <property type="project" value="InterPro"/>
</dbReference>
<dbReference type="SUPFAM" id="SSF48264">
    <property type="entry name" value="Cytochrome P450"/>
    <property type="match status" value="1"/>
</dbReference>
<dbReference type="InterPro" id="IPR036396">
    <property type="entry name" value="Cyt_P450_sf"/>
</dbReference>
<dbReference type="InterPro" id="IPR002401">
    <property type="entry name" value="Cyt_P450_E_grp-I"/>
</dbReference>
<keyword evidence="4" id="KW-1185">Reference proteome</keyword>
<dbReference type="AlphaFoldDB" id="A0AAV9NB56"/>
<dbReference type="GO" id="GO:0020037">
    <property type="term" value="F:heme binding"/>
    <property type="evidence" value="ECO:0007669"/>
    <property type="project" value="InterPro"/>
</dbReference>
<keyword evidence="1" id="KW-0479">Metal-binding</keyword>
<evidence type="ECO:0000256" key="2">
    <source>
        <dbReference type="SAM" id="Phobius"/>
    </source>
</evidence>
<keyword evidence="2" id="KW-0472">Membrane</keyword>
<dbReference type="InterPro" id="IPR001128">
    <property type="entry name" value="Cyt_P450"/>
</dbReference>
<gene>
    <name evidence="3" type="ORF">LTR84_002299</name>
</gene>
<accession>A0AAV9NB56</accession>
<feature type="binding site" description="axial binding residue" evidence="1">
    <location>
        <position position="452"/>
    </location>
    <ligand>
        <name>heme</name>
        <dbReference type="ChEBI" id="CHEBI:30413"/>
    </ligand>
    <ligandPart>
        <name>Fe</name>
        <dbReference type="ChEBI" id="CHEBI:18248"/>
    </ligandPart>
</feature>
<dbReference type="GO" id="GO:0004497">
    <property type="term" value="F:monooxygenase activity"/>
    <property type="evidence" value="ECO:0007669"/>
    <property type="project" value="InterPro"/>
</dbReference>
<protein>
    <recommendedName>
        <fullName evidence="5">Pisatin demethylase</fullName>
    </recommendedName>
</protein>
<proteinExistence type="predicted"/>
<dbReference type="Gene3D" id="1.10.630.10">
    <property type="entry name" value="Cytochrome P450"/>
    <property type="match status" value="1"/>
</dbReference>
<keyword evidence="1" id="KW-0349">Heme</keyword>
<dbReference type="GO" id="GO:0005506">
    <property type="term" value="F:iron ion binding"/>
    <property type="evidence" value="ECO:0007669"/>
    <property type="project" value="InterPro"/>
</dbReference>
<organism evidence="3 4">
    <name type="scientific">Exophiala bonariae</name>
    <dbReference type="NCBI Taxonomy" id="1690606"/>
    <lineage>
        <taxon>Eukaryota</taxon>
        <taxon>Fungi</taxon>
        <taxon>Dikarya</taxon>
        <taxon>Ascomycota</taxon>
        <taxon>Pezizomycotina</taxon>
        <taxon>Eurotiomycetes</taxon>
        <taxon>Chaetothyriomycetidae</taxon>
        <taxon>Chaetothyriales</taxon>
        <taxon>Herpotrichiellaceae</taxon>
        <taxon>Exophiala</taxon>
    </lineage>
</organism>
<dbReference type="InterPro" id="IPR050121">
    <property type="entry name" value="Cytochrome_P450_monoxygenase"/>
</dbReference>
<evidence type="ECO:0008006" key="5">
    <source>
        <dbReference type="Google" id="ProtNLM"/>
    </source>
</evidence>
<keyword evidence="2" id="KW-1133">Transmembrane helix</keyword>
<dbReference type="PANTHER" id="PTHR24305">
    <property type="entry name" value="CYTOCHROME P450"/>
    <property type="match status" value="1"/>
</dbReference>
<comment type="caution">
    <text evidence="3">The sequence shown here is derived from an EMBL/GenBank/DDBJ whole genome shotgun (WGS) entry which is preliminary data.</text>
</comment>
<dbReference type="CDD" id="cd11060">
    <property type="entry name" value="CYP57A1-like"/>
    <property type="match status" value="1"/>
</dbReference>
<dbReference type="PANTHER" id="PTHR24305:SF168">
    <property type="entry name" value="P450, PUTATIVE (EUROFUNG)-RELATED"/>
    <property type="match status" value="1"/>
</dbReference>